<evidence type="ECO:0008006" key="4">
    <source>
        <dbReference type="Google" id="ProtNLM"/>
    </source>
</evidence>
<dbReference type="Proteomes" id="UP001555826">
    <property type="component" value="Unassembled WGS sequence"/>
</dbReference>
<reference evidence="2 3" key="1">
    <citation type="submission" date="2024-07" db="EMBL/GenBank/DDBJ databases">
        <authorList>
            <person name="Thanompreechachai J."/>
            <person name="Duangmal K."/>
        </authorList>
    </citation>
    <scope>NUCLEOTIDE SEQUENCE [LARGE SCALE GENOMIC DNA]</scope>
    <source>
        <strain evidence="2 3">KCTC 19886</strain>
    </source>
</reference>
<name>A0ABV3PDY9_9ACTN</name>
<organism evidence="2 3">
    <name type="scientific">Kineococcus endophyticus</name>
    <dbReference type="NCBI Taxonomy" id="1181883"/>
    <lineage>
        <taxon>Bacteria</taxon>
        <taxon>Bacillati</taxon>
        <taxon>Actinomycetota</taxon>
        <taxon>Actinomycetes</taxon>
        <taxon>Kineosporiales</taxon>
        <taxon>Kineosporiaceae</taxon>
        <taxon>Kineococcus</taxon>
    </lineage>
</organism>
<evidence type="ECO:0000313" key="2">
    <source>
        <dbReference type="EMBL" id="MEW9267858.1"/>
    </source>
</evidence>
<protein>
    <recommendedName>
        <fullName evidence="4">Helix-turn-helix protein</fullName>
    </recommendedName>
</protein>
<feature type="region of interest" description="Disordered" evidence="1">
    <location>
        <begin position="46"/>
        <end position="149"/>
    </location>
</feature>
<sequence length="232" mass="25320">MPENNAPSPEAMSPAELIGSLRQYGMTVTEIARELGRSPRMVRKVVRGESTGETYRQALTELHTTGSTQTRPARRRDRQGRAVPVRAPRGAEAPVVRPEDAESTASSSPATARGGRGTFTTRTTYLQGGARQIEVNSPRSEGAGRERGRREVLDALRRAARGRRRVSFTANYSNGRGVQIGGKSGYNASDALRRSRHEGNDPYAWLSGESAHRYEDIDVDGVVLTGVTITVW</sequence>
<comment type="caution">
    <text evidence="2">The sequence shown here is derived from an EMBL/GenBank/DDBJ whole genome shotgun (WGS) entry which is preliminary data.</text>
</comment>
<proteinExistence type="predicted"/>
<dbReference type="RefSeq" id="WP_367641380.1">
    <property type="nucleotide sequence ID" value="NZ_JBFNQN010000028.1"/>
</dbReference>
<accession>A0ABV3PDY9</accession>
<feature type="compositionally biased region" description="Low complexity" evidence="1">
    <location>
        <begin position="103"/>
        <end position="124"/>
    </location>
</feature>
<evidence type="ECO:0000256" key="1">
    <source>
        <dbReference type="SAM" id="MobiDB-lite"/>
    </source>
</evidence>
<evidence type="ECO:0000313" key="3">
    <source>
        <dbReference type="Proteomes" id="UP001555826"/>
    </source>
</evidence>
<dbReference type="EMBL" id="JBFNQN010000028">
    <property type="protein sequence ID" value="MEW9267858.1"/>
    <property type="molecule type" value="Genomic_DNA"/>
</dbReference>
<gene>
    <name evidence="2" type="ORF">AB1207_24220</name>
</gene>
<keyword evidence="3" id="KW-1185">Reference proteome</keyword>